<dbReference type="SUPFAM" id="SSF82704">
    <property type="entry name" value="AlbA-like"/>
    <property type="match status" value="1"/>
</dbReference>
<dbReference type="AlphaFoldDB" id="A0A7J6LD01"/>
<dbReference type="InterPro" id="IPR036882">
    <property type="entry name" value="Alba-like_dom_sf"/>
</dbReference>
<dbReference type="Gene3D" id="3.30.110.20">
    <property type="entry name" value="Alba-like domain"/>
    <property type="match status" value="1"/>
</dbReference>
<protein>
    <recommendedName>
        <fullName evidence="6">DNA/RNA-binding protein Alba-like domain-containing protein</fullName>
    </recommendedName>
</protein>
<dbReference type="Proteomes" id="UP000591131">
    <property type="component" value="Unassembled WGS sequence"/>
</dbReference>
<comment type="subcellular location">
    <subcellularLocation>
        <location evidence="1">Nucleus</location>
    </subcellularLocation>
</comment>
<name>A0A7J6LD01_PERCH</name>
<organism evidence="7 8">
    <name type="scientific">Perkinsus chesapeaki</name>
    <name type="common">Clam parasite</name>
    <name type="synonym">Perkinsus andrewsi</name>
    <dbReference type="NCBI Taxonomy" id="330153"/>
    <lineage>
        <taxon>Eukaryota</taxon>
        <taxon>Sar</taxon>
        <taxon>Alveolata</taxon>
        <taxon>Perkinsozoa</taxon>
        <taxon>Perkinsea</taxon>
        <taxon>Perkinsida</taxon>
        <taxon>Perkinsidae</taxon>
        <taxon>Perkinsus</taxon>
    </lineage>
</organism>
<dbReference type="PANTHER" id="PTHR13516">
    <property type="entry name" value="RIBONUCLEASE P SUBUNIT P25"/>
    <property type="match status" value="1"/>
</dbReference>
<feature type="region of interest" description="Disordered" evidence="5">
    <location>
        <begin position="140"/>
        <end position="199"/>
    </location>
</feature>
<sequence>MVTGSTYRRVEKTTEKAEAADGEVRITSIGRVNNFVDEAIHWFLGDDEEHKACKSVKIMSRGGAISKAVIVSEILVRRIPGLKQSVDLGSNDVEEEYEPVNDEEKEHVKQVRIVPYLVITLTATKAVKKDAIKPDEFVERPELVGEGRRRGGGKGKGGKGKGRGGRRSSDRPRGKSGEATKNEKNKESGKKENENKVAA</sequence>
<dbReference type="EMBL" id="JAAPAO010000558">
    <property type="protein sequence ID" value="KAF4657127.1"/>
    <property type="molecule type" value="Genomic_DNA"/>
</dbReference>
<feature type="compositionally biased region" description="Basic residues" evidence="5">
    <location>
        <begin position="150"/>
        <end position="166"/>
    </location>
</feature>
<comment type="similarity">
    <text evidence="2">Belongs to the histone-like Alba family.</text>
</comment>
<feature type="compositionally biased region" description="Basic and acidic residues" evidence="5">
    <location>
        <begin position="167"/>
        <end position="199"/>
    </location>
</feature>
<evidence type="ECO:0000256" key="5">
    <source>
        <dbReference type="SAM" id="MobiDB-lite"/>
    </source>
</evidence>
<evidence type="ECO:0000256" key="4">
    <source>
        <dbReference type="ARBA" id="ARBA00023242"/>
    </source>
</evidence>
<evidence type="ECO:0000313" key="7">
    <source>
        <dbReference type="EMBL" id="KAF4657127.1"/>
    </source>
</evidence>
<comment type="caution">
    <text evidence="7">The sequence shown here is derived from an EMBL/GenBank/DDBJ whole genome shotgun (WGS) entry which is preliminary data.</text>
</comment>
<accession>A0A7J6LD01</accession>
<keyword evidence="3" id="KW-0694">RNA-binding</keyword>
<feature type="compositionally biased region" description="Basic and acidic residues" evidence="5">
    <location>
        <begin position="140"/>
        <end position="149"/>
    </location>
</feature>
<evidence type="ECO:0000313" key="8">
    <source>
        <dbReference type="Proteomes" id="UP000591131"/>
    </source>
</evidence>
<dbReference type="OrthoDB" id="424402at2759"/>
<evidence type="ECO:0000259" key="6">
    <source>
        <dbReference type="Pfam" id="PF01918"/>
    </source>
</evidence>
<feature type="domain" description="DNA/RNA-binding protein Alba-like" evidence="6">
    <location>
        <begin position="23"/>
        <end position="87"/>
    </location>
</feature>
<keyword evidence="8" id="KW-1185">Reference proteome</keyword>
<reference evidence="7 8" key="1">
    <citation type="submission" date="2020-04" db="EMBL/GenBank/DDBJ databases">
        <title>Perkinsus chesapeaki whole genome sequence.</title>
        <authorList>
            <person name="Bogema D.R."/>
        </authorList>
    </citation>
    <scope>NUCLEOTIDE SEQUENCE [LARGE SCALE GENOMIC DNA]</scope>
    <source>
        <strain evidence="7">ATCC PRA-425</strain>
    </source>
</reference>
<dbReference type="GO" id="GO:0005634">
    <property type="term" value="C:nucleus"/>
    <property type="evidence" value="ECO:0007669"/>
    <property type="project" value="UniProtKB-SubCell"/>
</dbReference>
<keyword evidence="4" id="KW-0539">Nucleus</keyword>
<evidence type="ECO:0000256" key="2">
    <source>
        <dbReference type="ARBA" id="ARBA00008018"/>
    </source>
</evidence>
<dbReference type="GO" id="GO:0003723">
    <property type="term" value="F:RNA binding"/>
    <property type="evidence" value="ECO:0007669"/>
    <property type="project" value="UniProtKB-KW"/>
</dbReference>
<evidence type="ECO:0000256" key="1">
    <source>
        <dbReference type="ARBA" id="ARBA00004123"/>
    </source>
</evidence>
<dbReference type="InterPro" id="IPR051958">
    <property type="entry name" value="Alba-like_NAB"/>
</dbReference>
<evidence type="ECO:0000256" key="3">
    <source>
        <dbReference type="ARBA" id="ARBA00022884"/>
    </source>
</evidence>
<gene>
    <name evidence="7" type="ORF">FOL47_008581</name>
</gene>
<dbReference type="Pfam" id="PF01918">
    <property type="entry name" value="Alba"/>
    <property type="match status" value="1"/>
</dbReference>
<dbReference type="PANTHER" id="PTHR13516:SF4">
    <property type="entry name" value="FI09323P"/>
    <property type="match status" value="1"/>
</dbReference>
<proteinExistence type="inferred from homology"/>
<dbReference type="InterPro" id="IPR002775">
    <property type="entry name" value="DNA/RNA-bd_Alba-like"/>
</dbReference>